<keyword evidence="4" id="KW-0812">Transmembrane</keyword>
<comment type="caution">
    <text evidence="8">The sequence shown here is derived from an EMBL/GenBank/DDBJ whole genome shotgun (WGS) entry which is preliminary data.</text>
</comment>
<comment type="subcellular location">
    <subcellularLocation>
        <location evidence="1">Cell outer membrane</location>
        <topology evidence="1">Multi-pass membrane protein</topology>
    </subcellularLocation>
</comment>
<dbReference type="PANTHER" id="PTHR35093:SF8">
    <property type="entry name" value="OUTER MEMBRANE PROTEIN NMB0088-RELATED"/>
    <property type="match status" value="1"/>
</dbReference>
<evidence type="ECO:0000256" key="6">
    <source>
        <dbReference type="ARBA" id="ARBA00023136"/>
    </source>
</evidence>
<evidence type="ECO:0000256" key="3">
    <source>
        <dbReference type="ARBA" id="ARBA00022452"/>
    </source>
</evidence>
<evidence type="ECO:0000256" key="5">
    <source>
        <dbReference type="ARBA" id="ARBA00022729"/>
    </source>
</evidence>
<dbReference type="SUPFAM" id="SSF56935">
    <property type="entry name" value="Porins"/>
    <property type="match status" value="1"/>
</dbReference>
<dbReference type="Proteomes" id="UP001279681">
    <property type="component" value="Unassembled WGS sequence"/>
</dbReference>
<dbReference type="EMBL" id="JAVIKH010000010">
    <property type="protein sequence ID" value="MDX8336466.1"/>
    <property type="molecule type" value="Genomic_DNA"/>
</dbReference>
<keyword evidence="5" id="KW-0732">Signal</keyword>
<sequence length="432" mass="47706">MKFKQQLVILGLVVSANAIGGSIDYLSQQDAEYLAHPAMVGKIGVSGAYYNPAGTVWLEDGTYIQVNNQTHLKEYSMQHGDYKFKSDKASPVVPSVQIVRKKGDTAFFFHAGAIAGGGSVAYSGGIATFPQIVSGNPIFEAIGAKYTGGSTIHGKSYYVALQGGVARKFTDAWSGAVGIRLVDAERKFKGEGNFEYNSFGFLGSGKAKFDIDSERTAFGVAGIFGLNYHPNDRFNLGMRYETETILDFDNKEHNLKNGFRNSTGNQMIGDAFYNAIIKDPAIKQWMSEGSGKRNLPAMAAIGASYKATEKLTLLASGNYYFIKETSDELGNFDHYDNGYEVAVGLDYQLDEKWTLMAGYQYTDTGANEKTYTDTDYVLDANMYSTGVKYKYSEQLELMATYSYVDYKNDKNLKNIKYSKHVDAFGLGMIYKF</sequence>
<keyword evidence="9" id="KW-1185">Reference proteome</keyword>
<keyword evidence="6" id="KW-0472">Membrane</keyword>
<dbReference type="InterPro" id="IPR005017">
    <property type="entry name" value="OMPP1/FadL/TodX"/>
</dbReference>
<dbReference type="RefSeq" id="WP_320313867.1">
    <property type="nucleotide sequence ID" value="NZ_JAVIKH010000010.1"/>
</dbReference>
<reference evidence="9" key="1">
    <citation type="submission" date="2023-07" db="EMBL/GenBank/DDBJ databases">
        <authorList>
            <person name="Colorado M.A."/>
            <person name="Villamil L.M."/>
            <person name="Melo J.F."/>
            <person name="Rodriguez J.A."/>
            <person name="Ruiz R.Y."/>
        </authorList>
    </citation>
    <scope>NUCLEOTIDE SEQUENCE [LARGE SCALE GENOMIC DNA]</scope>
    <source>
        <strain evidence="9">C33</strain>
    </source>
</reference>
<evidence type="ECO:0000256" key="4">
    <source>
        <dbReference type="ARBA" id="ARBA00022692"/>
    </source>
</evidence>
<protein>
    <submittedName>
        <fullName evidence="8">Outer membrane protein transport protein</fullName>
    </submittedName>
</protein>
<name>A0ABU4WAC1_9FUSO</name>
<dbReference type="PANTHER" id="PTHR35093">
    <property type="entry name" value="OUTER MEMBRANE PROTEIN NMB0088-RELATED"/>
    <property type="match status" value="1"/>
</dbReference>
<keyword evidence="7" id="KW-0998">Cell outer membrane</keyword>
<dbReference type="Gene3D" id="2.40.160.60">
    <property type="entry name" value="Outer membrane protein transport protein (OMPP1/FadL/TodX)"/>
    <property type="match status" value="1"/>
</dbReference>
<keyword evidence="3" id="KW-1134">Transmembrane beta strand</keyword>
<dbReference type="Pfam" id="PF03349">
    <property type="entry name" value="Toluene_X"/>
    <property type="match status" value="1"/>
</dbReference>
<gene>
    <name evidence="8" type="ORF">RFV38_08160</name>
</gene>
<evidence type="ECO:0000256" key="7">
    <source>
        <dbReference type="ARBA" id="ARBA00023237"/>
    </source>
</evidence>
<accession>A0ABU4WAC1</accession>
<evidence type="ECO:0000256" key="1">
    <source>
        <dbReference type="ARBA" id="ARBA00004571"/>
    </source>
</evidence>
<evidence type="ECO:0000313" key="9">
    <source>
        <dbReference type="Proteomes" id="UP001279681"/>
    </source>
</evidence>
<proteinExistence type="inferred from homology"/>
<evidence type="ECO:0000313" key="8">
    <source>
        <dbReference type="EMBL" id="MDX8336466.1"/>
    </source>
</evidence>
<comment type="similarity">
    <text evidence="2">Belongs to the OmpP1/FadL family.</text>
</comment>
<evidence type="ECO:0000256" key="2">
    <source>
        <dbReference type="ARBA" id="ARBA00008163"/>
    </source>
</evidence>
<organism evidence="8 9">
    <name type="scientific">Candidatus Cetobacterium colombiensis</name>
    <dbReference type="NCBI Taxonomy" id="3073100"/>
    <lineage>
        <taxon>Bacteria</taxon>
        <taxon>Fusobacteriati</taxon>
        <taxon>Fusobacteriota</taxon>
        <taxon>Fusobacteriia</taxon>
        <taxon>Fusobacteriales</taxon>
        <taxon>Fusobacteriaceae</taxon>
        <taxon>Cetobacterium</taxon>
    </lineage>
</organism>